<gene>
    <name evidence="2" type="ORF">ACFFLH_16340</name>
</gene>
<dbReference type="EMBL" id="JBHLZN010000007">
    <property type="protein sequence ID" value="MFB9887986.1"/>
    <property type="molecule type" value="Genomic_DNA"/>
</dbReference>
<organism evidence="2 3">
    <name type="scientific">Balneatrix alpica</name>
    <dbReference type="NCBI Taxonomy" id="75684"/>
    <lineage>
        <taxon>Bacteria</taxon>
        <taxon>Pseudomonadati</taxon>
        <taxon>Pseudomonadota</taxon>
        <taxon>Gammaproteobacteria</taxon>
        <taxon>Oceanospirillales</taxon>
        <taxon>Balneatrichaceae</taxon>
        <taxon>Balneatrix</taxon>
    </lineage>
</organism>
<feature type="transmembrane region" description="Helical" evidence="1">
    <location>
        <begin position="67"/>
        <end position="87"/>
    </location>
</feature>
<comment type="caution">
    <text evidence="2">The sequence shown here is derived from an EMBL/GenBank/DDBJ whole genome shotgun (WGS) entry which is preliminary data.</text>
</comment>
<feature type="transmembrane region" description="Helical" evidence="1">
    <location>
        <begin position="42"/>
        <end position="60"/>
    </location>
</feature>
<sequence length="119" mass="13569">MQEIIKKTFGGLSAQYYIRQLFFGSLFSALIFYMFVSSGKPIQFSMIALLAINTLLYPYSRFVYESVVGFIMGNNVFFVNAMLMMFVKLLTMALCWGFAIFVSPIGLAYLYYHHSKAAS</sequence>
<keyword evidence="1" id="KW-0812">Transmembrane</keyword>
<dbReference type="Proteomes" id="UP001589628">
    <property type="component" value="Unassembled WGS sequence"/>
</dbReference>
<keyword evidence="1" id="KW-0472">Membrane</keyword>
<reference evidence="2 3" key="1">
    <citation type="submission" date="2024-09" db="EMBL/GenBank/DDBJ databases">
        <authorList>
            <person name="Sun Q."/>
            <person name="Mori K."/>
        </authorList>
    </citation>
    <scope>NUCLEOTIDE SEQUENCE [LARGE SCALE GENOMIC DNA]</scope>
    <source>
        <strain evidence="2 3">ATCC 51285</strain>
    </source>
</reference>
<feature type="transmembrane region" description="Helical" evidence="1">
    <location>
        <begin position="93"/>
        <end position="112"/>
    </location>
</feature>
<evidence type="ECO:0000313" key="2">
    <source>
        <dbReference type="EMBL" id="MFB9887986.1"/>
    </source>
</evidence>
<evidence type="ECO:0000256" key="1">
    <source>
        <dbReference type="SAM" id="Phobius"/>
    </source>
</evidence>
<protein>
    <submittedName>
        <fullName evidence="2">Uncharacterized protein</fullName>
    </submittedName>
</protein>
<dbReference type="RefSeq" id="WP_027312823.1">
    <property type="nucleotide sequence ID" value="NZ_JAUESS010000013.1"/>
</dbReference>
<proteinExistence type="predicted"/>
<feature type="transmembrane region" description="Helical" evidence="1">
    <location>
        <begin position="16"/>
        <end position="36"/>
    </location>
</feature>
<keyword evidence="3" id="KW-1185">Reference proteome</keyword>
<evidence type="ECO:0000313" key="3">
    <source>
        <dbReference type="Proteomes" id="UP001589628"/>
    </source>
</evidence>
<accession>A0ABV5ZIJ0</accession>
<name>A0ABV5ZIJ0_9GAMM</name>
<keyword evidence="1" id="KW-1133">Transmembrane helix</keyword>